<name>X0XT69_9ZZZZ</name>
<evidence type="ECO:0000313" key="1">
    <source>
        <dbReference type="EMBL" id="GAG39848.1"/>
    </source>
</evidence>
<organism evidence="1">
    <name type="scientific">marine sediment metagenome</name>
    <dbReference type="NCBI Taxonomy" id="412755"/>
    <lineage>
        <taxon>unclassified sequences</taxon>
        <taxon>metagenomes</taxon>
        <taxon>ecological metagenomes</taxon>
    </lineage>
</organism>
<reference evidence="1" key="1">
    <citation type="journal article" date="2014" name="Front. Microbiol.">
        <title>High frequency of phylogenetically diverse reductive dehalogenase-homologous genes in deep subseafloor sedimentary metagenomes.</title>
        <authorList>
            <person name="Kawai M."/>
            <person name="Futagami T."/>
            <person name="Toyoda A."/>
            <person name="Takaki Y."/>
            <person name="Nishi S."/>
            <person name="Hori S."/>
            <person name="Arai W."/>
            <person name="Tsubouchi T."/>
            <person name="Morono Y."/>
            <person name="Uchiyama I."/>
            <person name="Ito T."/>
            <person name="Fujiyama A."/>
            <person name="Inagaki F."/>
            <person name="Takami H."/>
        </authorList>
    </citation>
    <scope>NUCLEOTIDE SEQUENCE</scope>
    <source>
        <strain evidence="1">Expedition CK06-06</strain>
    </source>
</reference>
<dbReference type="EMBL" id="BARS01042147">
    <property type="protein sequence ID" value="GAG39848.1"/>
    <property type="molecule type" value="Genomic_DNA"/>
</dbReference>
<comment type="caution">
    <text evidence="1">The sequence shown here is derived from an EMBL/GenBank/DDBJ whole genome shotgun (WGS) entry which is preliminary data.</text>
</comment>
<feature type="non-terminal residue" evidence="1">
    <location>
        <position position="1"/>
    </location>
</feature>
<proteinExistence type="predicted"/>
<accession>X0XT69</accession>
<sequence>DKFSNPPRQPLVGHILRNIEKRTKIEELNKLIDILTYKDTEAEELGESEESEFQTLKINGLINPEFLQTFIMIIPLIEYKPIIDYTVLDHSITTENALNISENYRNIINTMKGNAFRWKTQTELVEKEVSKWLIDLNVQLKDLHTRYSSQLNKTSSTIDPTQMDYNVKLEQDKIDQWGVEEKKKIIEGMSTLFKTSERHLEEMVKKNIFFTSGGSLKSRVYEDVLPHFQNHFNYLKDEGRKFLESLEGLNQR</sequence>
<feature type="non-terminal residue" evidence="1">
    <location>
        <position position="252"/>
    </location>
</feature>
<dbReference type="AlphaFoldDB" id="X0XT69"/>
<protein>
    <submittedName>
        <fullName evidence="1">Uncharacterized protein</fullName>
    </submittedName>
</protein>
<gene>
    <name evidence="1" type="ORF">S01H1_63989</name>
</gene>